<organism evidence="7 8">
    <name type="scientific">Brucella daejeonensis</name>
    <dbReference type="NCBI Taxonomy" id="659015"/>
    <lineage>
        <taxon>Bacteria</taxon>
        <taxon>Pseudomonadati</taxon>
        <taxon>Pseudomonadota</taxon>
        <taxon>Alphaproteobacteria</taxon>
        <taxon>Hyphomicrobiales</taxon>
        <taxon>Brucellaceae</taxon>
        <taxon>Brucella/Ochrobactrum group</taxon>
        <taxon>Brucella</taxon>
    </lineage>
</organism>
<protein>
    <recommendedName>
        <fullName evidence="9">Heparin-sulfate lyase N-terminal domain-containing protein</fullName>
    </recommendedName>
</protein>
<dbReference type="InterPro" id="IPR031680">
    <property type="entry name" value="Hepar_II_III_N"/>
</dbReference>
<dbReference type="Gene3D" id="2.70.98.70">
    <property type="match status" value="1"/>
</dbReference>
<evidence type="ECO:0000259" key="5">
    <source>
        <dbReference type="Pfam" id="PF07940"/>
    </source>
</evidence>
<keyword evidence="3" id="KW-0574">Periplasm</keyword>
<dbReference type="GO" id="GO:0016829">
    <property type="term" value="F:lyase activity"/>
    <property type="evidence" value="ECO:0007669"/>
    <property type="project" value="UniProtKB-KW"/>
</dbReference>
<dbReference type="EMBL" id="JACIJG010000004">
    <property type="protein sequence ID" value="MBB5701448.1"/>
    <property type="molecule type" value="Genomic_DNA"/>
</dbReference>
<dbReference type="Pfam" id="PF07940">
    <property type="entry name" value="Hepar_II_III_C"/>
    <property type="match status" value="1"/>
</dbReference>
<dbReference type="Pfam" id="PF16889">
    <property type="entry name" value="Hepar_II_III_N"/>
    <property type="match status" value="1"/>
</dbReference>
<reference evidence="7 8" key="1">
    <citation type="submission" date="2020-08" db="EMBL/GenBank/DDBJ databases">
        <title>Genomic Encyclopedia of Type Strains, Phase IV (KMG-IV): sequencing the most valuable type-strain genomes for metagenomic binning, comparative biology and taxonomic classification.</title>
        <authorList>
            <person name="Goeker M."/>
        </authorList>
    </citation>
    <scope>NUCLEOTIDE SEQUENCE [LARGE SCALE GENOMIC DNA]</scope>
    <source>
        <strain evidence="7 8">DSM 26944</strain>
    </source>
</reference>
<comment type="caution">
    <text evidence="7">The sequence shown here is derived from an EMBL/GenBank/DDBJ whole genome shotgun (WGS) entry which is preliminary data.</text>
</comment>
<dbReference type="RefSeq" id="WP_183649693.1">
    <property type="nucleotide sequence ID" value="NZ_JACIJG010000004.1"/>
</dbReference>
<evidence type="ECO:0000313" key="8">
    <source>
        <dbReference type="Proteomes" id="UP000555546"/>
    </source>
</evidence>
<evidence type="ECO:0000256" key="1">
    <source>
        <dbReference type="ARBA" id="ARBA00004418"/>
    </source>
</evidence>
<feature type="domain" description="Heparinase II/III-like C-terminal" evidence="5">
    <location>
        <begin position="325"/>
        <end position="536"/>
    </location>
</feature>
<accession>A0A7W9AVM6</accession>
<dbReference type="PANTHER" id="PTHR39210">
    <property type="entry name" value="HEPARIN-SULFATE LYASE"/>
    <property type="match status" value="1"/>
</dbReference>
<gene>
    <name evidence="7" type="ORF">FHS76_001299</name>
</gene>
<comment type="subcellular location">
    <subcellularLocation>
        <location evidence="1">Periplasm</location>
    </subcellularLocation>
</comment>
<evidence type="ECO:0000256" key="2">
    <source>
        <dbReference type="ARBA" id="ARBA00022729"/>
    </source>
</evidence>
<evidence type="ECO:0000256" key="3">
    <source>
        <dbReference type="ARBA" id="ARBA00022764"/>
    </source>
</evidence>
<dbReference type="InterPro" id="IPR008929">
    <property type="entry name" value="Chondroitin_lyas"/>
</dbReference>
<evidence type="ECO:0000256" key="4">
    <source>
        <dbReference type="ARBA" id="ARBA00023239"/>
    </source>
</evidence>
<feature type="domain" description="Heparin-sulfate lyase N-terminal" evidence="6">
    <location>
        <begin position="66"/>
        <end position="299"/>
    </location>
</feature>
<name>A0A7W9AVM6_9HYPH</name>
<proteinExistence type="predicted"/>
<dbReference type="Gene3D" id="1.50.10.100">
    <property type="entry name" value="Chondroitin AC/alginate lyase"/>
    <property type="match status" value="1"/>
</dbReference>
<keyword evidence="2" id="KW-0732">Signal</keyword>
<keyword evidence="8" id="KW-1185">Reference proteome</keyword>
<dbReference type="SUPFAM" id="SSF48230">
    <property type="entry name" value="Chondroitin AC/alginate lyase"/>
    <property type="match status" value="1"/>
</dbReference>
<dbReference type="InterPro" id="IPR012480">
    <property type="entry name" value="Hepar_II_III_C"/>
</dbReference>
<evidence type="ECO:0000313" key="7">
    <source>
        <dbReference type="EMBL" id="MBB5701448.1"/>
    </source>
</evidence>
<evidence type="ECO:0000259" key="6">
    <source>
        <dbReference type="Pfam" id="PF16889"/>
    </source>
</evidence>
<dbReference type="PANTHER" id="PTHR39210:SF1">
    <property type="entry name" value="HEPARIN-SULFATE LYASE"/>
    <property type="match status" value="1"/>
</dbReference>
<sequence>MILKRMVARLAGRNGGITSVQPTGFFDSFRALAALFCLIWPSSMAHAIQIGPDDISLVRGLPGDERTFHPRRDTPAWHYTLPLDWSANPYNDLNWQSQLHMWRIMDPLLTRYFKDGNLASLDYAAKIAVDWLHWHKSQEARFSWDDMGTGIRALKIAFLISMIDNGKLSSDYRDEMLDLAREHATRLQVDKFINSGNHGLFQVFGLNLLCSVVNIMECADGRRFAAEKFKWILSHQFTPQGVHMENSPTYHRFAIRVIERLGGGERFNDPAVNELLKKAKQVEPWLVLPDGNWPPIGDSEGKAGAPQALAGGRHECLPDNRCFALANIEQSGYAIVRSDNPQGPSMLFVTGMEQAQPHDHADDLSFVLYERGRLIFTEAGKYSYQDDAMRKYALSKEAHNTISIAGQSIGPDDTLSGSSLLSSTRVEGGQFVLEGKAKHPNLFTQERQIHYRPGEKLIIKDRLSARSTYDYVSSLYLAPDLEPILTDNGFEVRFNNTIISASLSEADCALEVVRGRTDPTPLGWTTTSYLKMEPTTVVRAVCPGRNRTIGWEIDLMDRKPD</sequence>
<dbReference type="AlphaFoldDB" id="A0A7W9AVM6"/>
<dbReference type="Proteomes" id="UP000555546">
    <property type="component" value="Unassembled WGS sequence"/>
</dbReference>
<evidence type="ECO:0008006" key="9">
    <source>
        <dbReference type="Google" id="ProtNLM"/>
    </source>
</evidence>
<dbReference type="GO" id="GO:0042597">
    <property type="term" value="C:periplasmic space"/>
    <property type="evidence" value="ECO:0007669"/>
    <property type="project" value="UniProtKB-SubCell"/>
</dbReference>
<keyword evidence="4" id="KW-0456">Lyase</keyword>